<dbReference type="Gene3D" id="2.130.10.10">
    <property type="entry name" value="YVTN repeat-like/Quinoprotein amine dehydrogenase"/>
    <property type="match status" value="3"/>
</dbReference>
<feature type="compositionally biased region" description="Polar residues" evidence="4">
    <location>
        <begin position="1893"/>
        <end position="1903"/>
    </location>
</feature>
<proteinExistence type="predicted"/>
<evidence type="ECO:0000256" key="4">
    <source>
        <dbReference type="SAM" id="MobiDB-lite"/>
    </source>
</evidence>
<feature type="compositionally biased region" description="Basic residues" evidence="4">
    <location>
        <begin position="43"/>
        <end position="59"/>
    </location>
</feature>
<dbReference type="PROSITE" id="PS50294">
    <property type="entry name" value="WD_REPEATS_REGION"/>
    <property type="match status" value="1"/>
</dbReference>
<feature type="compositionally biased region" description="Polar residues" evidence="4">
    <location>
        <begin position="755"/>
        <end position="774"/>
    </location>
</feature>
<dbReference type="InterPro" id="IPR051242">
    <property type="entry name" value="WD-EF-hand_domain"/>
</dbReference>
<feature type="compositionally biased region" description="Low complexity" evidence="4">
    <location>
        <begin position="1753"/>
        <end position="1765"/>
    </location>
</feature>
<evidence type="ECO:0000313" key="7">
    <source>
        <dbReference type="Proteomes" id="UP000074247"/>
    </source>
</evidence>
<dbReference type="PROSITE" id="PS00678">
    <property type="entry name" value="WD_REPEATS_1"/>
    <property type="match status" value="1"/>
</dbReference>
<dbReference type="InterPro" id="IPR019775">
    <property type="entry name" value="WD40_repeat_CS"/>
</dbReference>
<reference evidence="6 7" key="1">
    <citation type="journal article" date="2016" name="Nat. Commun.">
        <title>Local admixture of amplified and diversified secreted pathogenesis determinants shapes mosaic Toxoplasma gondii genomes.</title>
        <authorList>
            <person name="Lorenzi H."/>
            <person name="Khan A."/>
            <person name="Behnke M.S."/>
            <person name="Namasivayam S."/>
            <person name="Swapna L.S."/>
            <person name="Hadjithomas M."/>
            <person name="Karamycheva S."/>
            <person name="Pinney D."/>
            <person name="Brunk B.P."/>
            <person name="Ajioka J.W."/>
            <person name="Ajzenberg D."/>
            <person name="Boothroyd J.C."/>
            <person name="Boyle J.P."/>
            <person name="Darde M.L."/>
            <person name="Diaz-Miranda M.A."/>
            <person name="Dubey J.P."/>
            <person name="Fritz H.M."/>
            <person name="Gennari S.M."/>
            <person name="Gregory B.D."/>
            <person name="Kim K."/>
            <person name="Saeij J.P."/>
            <person name="Su C."/>
            <person name="White M.W."/>
            <person name="Zhu X.Q."/>
            <person name="Howe D.K."/>
            <person name="Rosenthal B.M."/>
            <person name="Grigg M.E."/>
            <person name="Parkinson J."/>
            <person name="Liu L."/>
            <person name="Kissinger J.C."/>
            <person name="Roos D.S."/>
            <person name="Sibley L.D."/>
        </authorList>
    </citation>
    <scope>NUCLEOTIDE SEQUENCE [LARGE SCALE GENOMIC DNA]</scope>
    <source>
        <strain evidence="6 7">ARI</strain>
    </source>
</reference>
<evidence type="ECO:0000256" key="3">
    <source>
        <dbReference type="PROSITE-ProRule" id="PRU00221"/>
    </source>
</evidence>
<feature type="region of interest" description="Disordered" evidence="4">
    <location>
        <begin position="2571"/>
        <end position="2599"/>
    </location>
</feature>
<dbReference type="OrthoDB" id="330874at2759"/>
<feature type="compositionally biased region" description="Polar residues" evidence="4">
    <location>
        <begin position="836"/>
        <end position="846"/>
    </location>
</feature>
<feature type="region of interest" description="Disordered" evidence="4">
    <location>
        <begin position="2248"/>
        <end position="2283"/>
    </location>
</feature>
<feature type="region of interest" description="Disordered" evidence="4">
    <location>
        <begin position="903"/>
        <end position="937"/>
    </location>
</feature>
<dbReference type="Proteomes" id="UP000074247">
    <property type="component" value="Unassembled WGS sequence"/>
</dbReference>
<dbReference type="InterPro" id="IPR011047">
    <property type="entry name" value="Quinoprotein_ADH-like_sf"/>
</dbReference>
<feature type="compositionally biased region" description="Polar residues" evidence="4">
    <location>
        <begin position="2037"/>
        <end position="2068"/>
    </location>
</feature>
<accession>A0A139Y9J2</accession>
<organism evidence="6 7">
    <name type="scientific">Toxoplasma gondii ARI</name>
    <dbReference type="NCBI Taxonomy" id="1074872"/>
    <lineage>
        <taxon>Eukaryota</taxon>
        <taxon>Sar</taxon>
        <taxon>Alveolata</taxon>
        <taxon>Apicomplexa</taxon>
        <taxon>Conoidasida</taxon>
        <taxon>Coccidia</taxon>
        <taxon>Eucoccidiorida</taxon>
        <taxon>Eimeriorina</taxon>
        <taxon>Sarcocystidae</taxon>
        <taxon>Toxoplasma</taxon>
    </lineage>
</organism>
<feature type="region of interest" description="Disordered" evidence="4">
    <location>
        <begin position="2036"/>
        <end position="2134"/>
    </location>
</feature>
<feature type="region of interest" description="Disordered" evidence="4">
    <location>
        <begin position="1426"/>
        <end position="1480"/>
    </location>
</feature>
<name>A0A139Y9J2_TOXGO</name>
<dbReference type="SMART" id="SM00320">
    <property type="entry name" value="WD40"/>
    <property type="match status" value="11"/>
</dbReference>
<evidence type="ECO:0000259" key="5">
    <source>
        <dbReference type="PROSITE" id="PS50222"/>
    </source>
</evidence>
<protein>
    <submittedName>
        <fullName evidence="6">WD domain, G-beta repeat-containing protein</fullName>
    </submittedName>
</protein>
<feature type="repeat" description="WD" evidence="3">
    <location>
        <begin position="1017"/>
        <end position="1058"/>
    </location>
</feature>
<feature type="compositionally biased region" description="Low complexity" evidence="4">
    <location>
        <begin position="738"/>
        <end position="748"/>
    </location>
</feature>
<feature type="compositionally biased region" description="Basic and acidic residues" evidence="4">
    <location>
        <begin position="822"/>
        <end position="835"/>
    </location>
</feature>
<dbReference type="GO" id="GO:0005509">
    <property type="term" value="F:calcium ion binding"/>
    <property type="evidence" value="ECO:0007669"/>
    <property type="project" value="InterPro"/>
</dbReference>
<keyword evidence="2" id="KW-0677">Repeat</keyword>
<evidence type="ECO:0000256" key="2">
    <source>
        <dbReference type="ARBA" id="ARBA00022737"/>
    </source>
</evidence>
<feature type="repeat" description="WD" evidence="3">
    <location>
        <begin position="1508"/>
        <end position="1549"/>
    </location>
</feature>
<feature type="region of interest" description="Disordered" evidence="4">
    <location>
        <begin position="93"/>
        <end position="125"/>
    </location>
</feature>
<feature type="repeat" description="WD" evidence="3">
    <location>
        <begin position="2294"/>
        <end position="2310"/>
    </location>
</feature>
<feature type="compositionally biased region" description="Basic and acidic residues" evidence="4">
    <location>
        <begin position="1871"/>
        <end position="1885"/>
    </location>
</feature>
<feature type="compositionally biased region" description="Polar residues" evidence="4">
    <location>
        <begin position="1725"/>
        <end position="1752"/>
    </location>
</feature>
<dbReference type="PANTHER" id="PTHR44324:SF4">
    <property type="entry name" value="WD40 REPEAT DOMAIN 95"/>
    <property type="match status" value="1"/>
</dbReference>
<feature type="compositionally biased region" description="Basic and acidic residues" evidence="4">
    <location>
        <begin position="2582"/>
        <end position="2599"/>
    </location>
</feature>
<feature type="region of interest" description="Disordered" evidence="4">
    <location>
        <begin position="673"/>
        <end position="718"/>
    </location>
</feature>
<dbReference type="InterPro" id="IPR015943">
    <property type="entry name" value="WD40/YVTN_repeat-like_dom_sf"/>
</dbReference>
<evidence type="ECO:0000256" key="1">
    <source>
        <dbReference type="ARBA" id="ARBA00022574"/>
    </source>
</evidence>
<feature type="domain" description="EF-hand" evidence="5">
    <location>
        <begin position="378"/>
        <end position="413"/>
    </location>
</feature>
<feature type="compositionally biased region" description="Low complexity" evidence="4">
    <location>
        <begin position="926"/>
        <end position="937"/>
    </location>
</feature>
<dbReference type="SUPFAM" id="SSF50998">
    <property type="entry name" value="Quinoprotein alcohol dehydrogenase-like"/>
    <property type="match status" value="1"/>
</dbReference>
<gene>
    <name evidence="6" type="ORF">TGARI_219450</name>
</gene>
<feature type="region of interest" description="Disordered" evidence="4">
    <location>
        <begin position="1669"/>
        <end position="1774"/>
    </location>
</feature>
<feature type="region of interest" description="Disordered" evidence="4">
    <location>
        <begin position="1829"/>
        <end position="1848"/>
    </location>
</feature>
<sequence length="2650" mass="282061">MAPLGPPVPFSEDGPAFSRSSSSSSLWSVGKGNRGETRSRPVAGKKSHQQSRVPPRQKGRWANTDALVGRAWEALVNTFAECHYVLRQNEKGLHPLSPPVLTSPSKVAATGRQGGSPSKSQVEPFRSNALTYQPVLALPSSDNLLRKLSSPGNSRENGFVISTALVGRQVCDSFACARSAKSAALPDGYLCNLGDGQGGGRGGIPAGAEDDNHEWRSTQLCRKPRTRRGVLSEAMMLDRLTNQQIAEIQYEFAARNGEVNVAEFIHILGRHLRDSEKTDEEYLTRGPRNIPTSFGGGSSLACLPGPTQISIGDGPSADTGMKPLASVPLTKILGSEGNRDCDSVSGVCVRVASPCRKRMSLNRSRGSISHETVQRELEEAGRLTELFDLIDVDDTQKVSWEAFTTFVVDRGRNGDALKRLHMQRMEKADFHDTRVHVCAIERLTPGYDPAIGLDVVFYYEEGSKTVELVDPFLQPIQNQPPLQRAFNITAVAYCPLVHHLVIAAADLSLTFYDLTGTLVGQNASDCGEATSNNRADIPRSGSTRPTASVGTAADSTTADSSLFWRVTRTFKTRTSQIVLFPSASRPWIFSADHEGSIYAWDLAKICGGSTGASSSSRVALSPDPLAYVGENPRSRAGVSEARPIDLSTLIPPAKVDGIRPLYLRRLARSSSLSPATQSTIRAGENASGGVSPYVDSAGRSDHASGRSTCRALSSSGGNSAFARRVRSGDFVLPWSSAASTQSPAASQSRLGRHSASCTRQWESNQGASLVGESSASDGVSLFDSFTNENRPSIVLGSRRQRKVSSREHTNSLATGEAPEDPPESRPRSPLRETFSKSRPSSEASGSDGTGEVASRTAAASPAHDPLVFDETQRGSHPSSVCATNRSRTAGLFESSNGGVKVFRQSPGYTISPQAPGGPRCQTGEISPSAKSASSPRRNVCRLFQGSRAAGSSSAASRVSSHGLQSSASGAAPFCGNRGTSPDTNFLSRRLGHSGGGVEGNTSIPQEPQFQFLRWRQYRAHDDIVTSFEELEVMDLLASCGMDAKIYLWDTDSGELKRTLDGHVRGVRALCFDVENRVLLSGGFDYKLLAWNPYVGKKLHTIRGHSAPVVSICMLGAQSRQFVSFDSEGIAKAWDLSTSACLQTLVAEDQSCVRAVIALPHHRTLLSAGRKLVALTYGLIQEATPSAGSGRGAKLDFHPTAPSRVRGQHSTWGRHPLGMTKRGKAHLTGGGPDTSGAPVLAKAVTHLVVRVLVTAAGRHLRVWDLCTGALVSSIEHVCEEADHCISDICMDEKGRKVFVADQQGCICAYSVCTGQLLQRFTSHRSEVSQLLYVGGEDRNLISVSWDRSIVIHNDAPVFLPNRVSREGHCAAEPTTSSTLPSSLLPPVVASPKICAGGSAGKDAGDDITRTNIFSSDMRNAGPCLALDGGHGQSFGPGASVRSSGRARPEASCRGAPGEQKDLDRGRTSPQKARFSFSESGSMPTLPRVGHNPVSAHQAQGEGGVWRIVMNAHLGDVTCCAFSRRLGLLATGSSDRAIFVWDYERLRRVTSLFGHKYDVTNLSFIDPLPLLCSADVGGTLCIWVLPPHPHAIRVLETIPSPVLGPQPALVRQTHFFDPYFPADTSADPMRDVDVLGGSVAGAGGRSREAWKESQGVTWQVTEQRFAGHRRFSMEEHSGKAVARGVGSGKAVGSVQEASTSPRGTPRQARDSSEAARISARESRVSSPLNHASSEGQRCSPQLSASTGLSEVPVQSTTLPSAASSATAGPPPSSTARGIPATLLLLRIVDMERVGSATPLTALAVSCRLISASSGATCRRCLRFTDSNAVTAVPENGQSTNSGGSAAPMSQNAVGIDHEGIIPKNSTLASIQDCEMRRTSSRTGHDDTADIPGVPHSTTFLTSSDGSEPPGSRPEENSTPADTKPSPFPAKGRQPCGNARDSVSLPQAEKSSPSHDLLRSNSEELEGVGEILIFVGDERGRVRVWDVSVILALLPGTEQVVPKTDWQPHRVYRGDLRESTMGLFKQVVQLRRAAQFPYHGSSNQATGTHATTSQARCRWNESPQSASSRMKVSTVGAGRGRSESRSGTLEVDVDDLPPAPAREENSGAGGFQEEVRSSKAGDTREVDQRERNGGELAHYRSLETVPNMRRNSVRAPGGVTGSPEEFSRVTGRLSVGPGGGSISVSSSVPRVPGGVDMSSYFQYNVGEASVDPFLLHDEMPALFPRAPLKLIGMWKAHSKCVKSLQVLQLGSNTPHRNERSGNGPKTQFGTSDEEAADENLQISPRKRGCGSSTFRVLLASAGEDGAARIWDVSGLSRSQGVQRKPLPTMFLDLAEERQNASAVVASPSKGCSGQAVLENGFHMKVSMADESHPKALDTASCLSLENARNVLALPPSGRAPCEPATARHAGAQQFHSSLWDFRQSEGAPSFGAPSSASSSCASGSSSFRFASNLPLSSAFADEPGGSVTSQDQPVVLVGDLQAQTSMSPGEQTACGGNLMVGHATAWNVDLGELDGPSFGTVAGNGTVAPAVGGARRLLETHLRVKELARQQRLEEQQASVQLESSLQLEVPHLLLPAGEESNDEGDTRRRRDGPGESRKTFDDTLLPEEYTIGPNGQVILGGGNWVQGADKGGGIWAAVYAKRRSLVERTASF</sequence>
<feature type="compositionally biased region" description="Polar residues" evidence="4">
    <location>
        <begin position="705"/>
        <end position="718"/>
    </location>
</feature>
<feature type="compositionally biased region" description="Basic and acidic residues" evidence="4">
    <location>
        <begin position="1949"/>
        <end position="1958"/>
    </location>
</feature>
<dbReference type="VEuPathDB" id="ToxoDB:TGARI_219450"/>
<evidence type="ECO:0000313" key="6">
    <source>
        <dbReference type="EMBL" id="KYF48625.1"/>
    </source>
</evidence>
<feature type="compositionally biased region" description="Low complexity" evidence="4">
    <location>
        <begin position="18"/>
        <end position="28"/>
    </location>
</feature>
<feature type="region of interest" description="Disordered" evidence="4">
    <location>
        <begin position="738"/>
        <end position="774"/>
    </location>
</feature>
<feature type="region of interest" description="Disordered" evidence="4">
    <location>
        <begin position="1"/>
        <end position="62"/>
    </location>
</feature>
<keyword evidence="1 3" id="KW-0853">WD repeat</keyword>
<dbReference type="EMBL" id="AGQS02003521">
    <property type="protein sequence ID" value="KYF48625.1"/>
    <property type="molecule type" value="Genomic_DNA"/>
</dbReference>
<dbReference type="PANTHER" id="PTHR44324">
    <property type="entry name" value="WD40 REPEAT DOMAIN 95"/>
    <property type="match status" value="1"/>
</dbReference>
<feature type="region of interest" description="Disordered" evidence="4">
    <location>
        <begin position="1862"/>
        <end position="1958"/>
    </location>
</feature>
<dbReference type="InterPro" id="IPR002048">
    <property type="entry name" value="EF_hand_dom"/>
</dbReference>
<dbReference type="PROSITE" id="PS50222">
    <property type="entry name" value="EF_HAND_2"/>
    <property type="match status" value="1"/>
</dbReference>
<dbReference type="InterPro" id="IPR001680">
    <property type="entry name" value="WD40_rpt"/>
</dbReference>
<dbReference type="PROSITE" id="PS50082">
    <property type="entry name" value="WD_REPEATS_2"/>
    <property type="match status" value="4"/>
</dbReference>
<comment type="caution">
    <text evidence="6">The sequence shown here is derived from an EMBL/GenBank/DDBJ whole genome shotgun (WGS) entry which is preliminary data.</text>
</comment>
<feature type="repeat" description="WD" evidence="3">
    <location>
        <begin position="1059"/>
        <end position="1100"/>
    </location>
</feature>
<feature type="region of interest" description="Disordered" evidence="4">
    <location>
        <begin position="525"/>
        <end position="553"/>
    </location>
</feature>
<feature type="region of interest" description="Disordered" evidence="4">
    <location>
        <begin position="792"/>
        <end position="882"/>
    </location>
</feature>
<dbReference type="Pfam" id="PF00400">
    <property type="entry name" value="WD40"/>
    <property type="match status" value="2"/>
</dbReference>
<feature type="compositionally biased region" description="Basic and acidic residues" evidence="4">
    <location>
        <begin position="1705"/>
        <end position="1721"/>
    </location>
</feature>
<feature type="compositionally biased region" description="Basic and acidic residues" evidence="4">
    <location>
        <begin position="2110"/>
        <end position="2134"/>
    </location>
</feature>